<reference evidence="1" key="1">
    <citation type="submission" date="2023-05" db="EMBL/GenBank/DDBJ databases">
        <title>Nepenthes gracilis genome sequencing.</title>
        <authorList>
            <person name="Fukushima K."/>
        </authorList>
    </citation>
    <scope>NUCLEOTIDE SEQUENCE</scope>
    <source>
        <strain evidence="1">SING2019-196</strain>
    </source>
</reference>
<dbReference type="AlphaFoldDB" id="A0AAD3XHM4"/>
<gene>
    <name evidence="1" type="ORF">Nepgr_006728</name>
</gene>
<evidence type="ECO:0000313" key="2">
    <source>
        <dbReference type="Proteomes" id="UP001279734"/>
    </source>
</evidence>
<protein>
    <submittedName>
        <fullName evidence="1">Uncharacterized protein</fullName>
    </submittedName>
</protein>
<sequence length="125" mass="13497">MLYTERKAHTAICAKTVEKHYNLLVHLDCSTSSKGVDARELPMPPSPGGTLNPVLGSRLAKGPLNPPGLVQISNFDESEIPRPNGVIISSLPNSHEAVLESLGSMSPAELVGVCNEVIVQRKWMR</sequence>
<evidence type="ECO:0000313" key="1">
    <source>
        <dbReference type="EMBL" id="GMH04888.1"/>
    </source>
</evidence>
<dbReference type="Proteomes" id="UP001279734">
    <property type="component" value="Unassembled WGS sequence"/>
</dbReference>
<organism evidence="1 2">
    <name type="scientific">Nepenthes gracilis</name>
    <name type="common">Slender pitcher plant</name>
    <dbReference type="NCBI Taxonomy" id="150966"/>
    <lineage>
        <taxon>Eukaryota</taxon>
        <taxon>Viridiplantae</taxon>
        <taxon>Streptophyta</taxon>
        <taxon>Embryophyta</taxon>
        <taxon>Tracheophyta</taxon>
        <taxon>Spermatophyta</taxon>
        <taxon>Magnoliopsida</taxon>
        <taxon>eudicotyledons</taxon>
        <taxon>Gunneridae</taxon>
        <taxon>Pentapetalae</taxon>
        <taxon>Caryophyllales</taxon>
        <taxon>Nepenthaceae</taxon>
        <taxon>Nepenthes</taxon>
    </lineage>
</organism>
<accession>A0AAD3XHM4</accession>
<dbReference type="EMBL" id="BSYO01000005">
    <property type="protein sequence ID" value="GMH04888.1"/>
    <property type="molecule type" value="Genomic_DNA"/>
</dbReference>
<keyword evidence="2" id="KW-1185">Reference proteome</keyword>
<name>A0AAD3XHM4_NEPGR</name>
<proteinExistence type="predicted"/>
<comment type="caution">
    <text evidence="1">The sequence shown here is derived from an EMBL/GenBank/DDBJ whole genome shotgun (WGS) entry which is preliminary data.</text>
</comment>